<reference evidence="8" key="2">
    <citation type="submission" date="2012-11" db="EMBL/GenBank/DDBJ databases">
        <authorList>
            <person name="Kuo A."/>
            <person name="Curtis B.A."/>
            <person name="Tanifuji G."/>
            <person name="Burki F."/>
            <person name="Gruber A."/>
            <person name="Irimia M."/>
            <person name="Maruyama S."/>
            <person name="Arias M.C."/>
            <person name="Ball S.G."/>
            <person name="Gile G.H."/>
            <person name="Hirakawa Y."/>
            <person name="Hopkins J.F."/>
            <person name="Rensing S.A."/>
            <person name="Schmutz J."/>
            <person name="Symeonidi A."/>
            <person name="Elias M."/>
            <person name="Eveleigh R.J."/>
            <person name="Herman E.K."/>
            <person name="Klute M.J."/>
            <person name="Nakayama T."/>
            <person name="Obornik M."/>
            <person name="Reyes-Prieto A."/>
            <person name="Armbrust E.V."/>
            <person name="Aves S.J."/>
            <person name="Beiko R.G."/>
            <person name="Coutinho P."/>
            <person name="Dacks J.B."/>
            <person name="Durnford D.G."/>
            <person name="Fast N.M."/>
            <person name="Green B.R."/>
            <person name="Grisdale C."/>
            <person name="Hempe F."/>
            <person name="Henrissat B."/>
            <person name="Hoppner M.P."/>
            <person name="Ishida K.-I."/>
            <person name="Kim E."/>
            <person name="Koreny L."/>
            <person name="Kroth P.G."/>
            <person name="Liu Y."/>
            <person name="Malik S.-B."/>
            <person name="Maier U.G."/>
            <person name="McRose D."/>
            <person name="Mock T."/>
            <person name="Neilson J.A."/>
            <person name="Onodera N.T."/>
            <person name="Poole A.M."/>
            <person name="Pritham E.J."/>
            <person name="Richards T.A."/>
            <person name="Rocap G."/>
            <person name="Roy S.W."/>
            <person name="Sarai C."/>
            <person name="Schaack S."/>
            <person name="Shirato S."/>
            <person name="Slamovits C.H."/>
            <person name="Spencer D.F."/>
            <person name="Suzuki S."/>
            <person name="Worden A.Z."/>
            <person name="Zauner S."/>
            <person name="Barry K."/>
            <person name="Bell C."/>
            <person name="Bharti A.K."/>
            <person name="Crow J.A."/>
            <person name="Grimwood J."/>
            <person name="Kramer R."/>
            <person name="Lindquist E."/>
            <person name="Lucas S."/>
            <person name="Salamov A."/>
            <person name="McFadden G.I."/>
            <person name="Lane C.E."/>
            <person name="Keeling P.J."/>
            <person name="Gray M.W."/>
            <person name="Grigoriev I.V."/>
            <person name="Archibald J.M."/>
        </authorList>
    </citation>
    <scope>NUCLEOTIDE SEQUENCE</scope>
    <source>
        <strain evidence="8">CCMP2712</strain>
    </source>
</reference>
<feature type="transmembrane region" description="Helical" evidence="5">
    <location>
        <begin position="100"/>
        <end position="122"/>
    </location>
</feature>
<dbReference type="HOGENOM" id="CLU_015114_6_0_1"/>
<feature type="transmembrane region" description="Helical" evidence="5">
    <location>
        <begin position="159"/>
        <end position="181"/>
    </location>
</feature>
<dbReference type="GO" id="GO:0046873">
    <property type="term" value="F:metal ion transmembrane transporter activity"/>
    <property type="evidence" value="ECO:0007669"/>
    <property type="project" value="InterPro"/>
</dbReference>
<dbReference type="OrthoDB" id="329105at2759"/>
<evidence type="ECO:0000313" key="7">
    <source>
        <dbReference type="EnsemblProtists" id="EKX42327"/>
    </source>
</evidence>
<sequence>WGLASAASLPAGALVAIIKSPPDKMSANLMSFGGGALLFALSIELFGDEKLKNPSKRPSTSVEAARASVETPELPNQILEENEMAEAVAEDLSKDKNVALMIWLGILIDAIPESMVIGFIVAEGSRNPLVFVIGVFLSNFPEAMASANTMKHVGLNTVTILLLWTSTCVITGLGAMFGAAIMPSSGLSGDFELFVKAMEGLAAGAMLTMIAQTMLPEACEKGGALTGIFCSCGFLSALLAKL</sequence>
<gene>
    <name evidence="6" type="ORF">GUITHDRAFT_60925</name>
</gene>
<dbReference type="Pfam" id="PF02535">
    <property type="entry name" value="Zip"/>
    <property type="match status" value="1"/>
</dbReference>
<dbReference type="GeneID" id="17299074"/>
<evidence type="ECO:0000313" key="6">
    <source>
        <dbReference type="EMBL" id="EKX42327.1"/>
    </source>
</evidence>
<name>L1J215_GUITC</name>
<feature type="transmembrane region" description="Helical" evidence="5">
    <location>
        <begin position="223"/>
        <end position="240"/>
    </location>
</feature>
<keyword evidence="2 5" id="KW-0812">Transmembrane</keyword>
<evidence type="ECO:0000256" key="2">
    <source>
        <dbReference type="ARBA" id="ARBA00022692"/>
    </source>
</evidence>
<dbReference type="eggNOG" id="ENOG502SG9E">
    <property type="taxonomic scope" value="Eukaryota"/>
</dbReference>
<dbReference type="PaxDb" id="55529-EKX42327"/>
<dbReference type="KEGG" id="gtt:GUITHDRAFT_60925"/>
<dbReference type="GO" id="GO:0016020">
    <property type="term" value="C:membrane"/>
    <property type="evidence" value="ECO:0007669"/>
    <property type="project" value="UniProtKB-SubCell"/>
</dbReference>
<feature type="non-terminal residue" evidence="6">
    <location>
        <position position="1"/>
    </location>
</feature>
<dbReference type="EnsemblProtists" id="EKX42327">
    <property type="protein sequence ID" value="EKX42327"/>
    <property type="gene ID" value="GUITHDRAFT_60925"/>
</dbReference>
<evidence type="ECO:0000256" key="4">
    <source>
        <dbReference type="ARBA" id="ARBA00023136"/>
    </source>
</evidence>
<dbReference type="RefSeq" id="XP_005829307.1">
    <property type="nucleotide sequence ID" value="XM_005829250.1"/>
</dbReference>
<evidence type="ECO:0000256" key="1">
    <source>
        <dbReference type="ARBA" id="ARBA00004141"/>
    </source>
</evidence>
<feature type="non-terminal residue" evidence="6">
    <location>
        <position position="242"/>
    </location>
</feature>
<keyword evidence="4 5" id="KW-0472">Membrane</keyword>
<feature type="transmembrane region" description="Helical" evidence="5">
    <location>
        <begin position="128"/>
        <end position="147"/>
    </location>
</feature>
<dbReference type="Proteomes" id="UP000011087">
    <property type="component" value="Unassembled WGS sequence"/>
</dbReference>
<comment type="subcellular location">
    <subcellularLocation>
        <location evidence="1">Membrane</location>
        <topology evidence="1">Multi-pass membrane protein</topology>
    </subcellularLocation>
</comment>
<keyword evidence="8" id="KW-1185">Reference proteome</keyword>
<dbReference type="AlphaFoldDB" id="L1J215"/>
<proteinExistence type="predicted"/>
<evidence type="ECO:0000313" key="8">
    <source>
        <dbReference type="Proteomes" id="UP000011087"/>
    </source>
</evidence>
<protein>
    <submittedName>
        <fullName evidence="6 7">Uncharacterized protein</fullName>
    </submittedName>
</protein>
<organism evidence="6">
    <name type="scientific">Guillardia theta (strain CCMP2712)</name>
    <name type="common">Cryptophyte</name>
    <dbReference type="NCBI Taxonomy" id="905079"/>
    <lineage>
        <taxon>Eukaryota</taxon>
        <taxon>Cryptophyceae</taxon>
        <taxon>Pyrenomonadales</taxon>
        <taxon>Geminigeraceae</taxon>
        <taxon>Guillardia</taxon>
    </lineage>
</organism>
<reference evidence="7" key="3">
    <citation type="submission" date="2015-06" db="UniProtKB">
        <authorList>
            <consortium name="EnsemblProtists"/>
        </authorList>
    </citation>
    <scope>IDENTIFICATION</scope>
</reference>
<keyword evidence="3 5" id="KW-1133">Transmembrane helix</keyword>
<dbReference type="InterPro" id="IPR003689">
    <property type="entry name" value="ZIP"/>
</dbReference>
<dbReference type="OMA" id="MPEAYEH"/>
<evidence type="ECO:0000256" key="3">
    <source>
        <dbReference type="ARBA" id="ARBA00022989"/>
    </source>
</evidence>
<accession>L1J215</accession>
<reference evidence="6 8" key="1">
    <citation type="journal article" date="2012" name="Nature">
        <title>Algal genomes reveal evolutionary mosaicism and the fate of nucleomorphs.</title>
        <authorList>
            <consortium name="DOE Joint Genome Institute"/>
            <person name="Curtis B.A."/>
            <person name="Tanifuji G."/>
            <person name="Burki F."/>
            <person name="Gruber A."/>
            <person name="Irimia M."/>
            <person name="Maruyama S."/>
            <person name="Arias M.C."/>
            <person name="Ball S.G."/>
            <person name="Gile G.H."/>
            <person name="Hirakawa Y."/>
            <person name="Hopkins J.F."/>
            <person name="Kuo A."/>
            <person name="Rensing S.A."/>
            <person name="Schmutz J."/>
            <person name="Symeonidi A."/>
            <person name="Elias M."/>
            <person name="Eveleigh R.J."/>
            <person name="Herman E.K."/>
            <person name="Klute M.J."/>
            <person name="Nakayama T."/>
            <person name="Obornik M."/>
            <person name="Reyes-Prieto A."/>
            <person name="Armbrust E.V."/>
            <person name="Aves S.J."/>
            <person name="Beiko R.G."/>
            <person name="Coutinho P."/>
            <person name="Dacks J.B."/>
            <person name="Durnford D.G."/>
            <person name="Fast N.M."/>
            <person name="Green B.R."/>
            <person name="Grisdale C.J."/>
            <person name="Hempel F."/>
            <person name="Henrissat B."/>
            <person name="Hoppner M.P."/>
            <person name="Ishida K."/>
            <person name="Kim E."/>
            <person name="Koreny L."/>
            <person name="Kroth P.G."/>
            <person name="Liu Y."/>
            <person name="Malik S.B."/>
            <person name="Maier U.G."/>
            <person name="McRose D."/>
            <person name="Mock T."/>
            <person name="Neilson J.A."/>
            <person name="Onodera N.T."/>
            <person name="Poole A.M."/>
            <person name="Pritham E.J."/>
            <person name="Richards T.A."/>
            <person name="Rocap G."/>
            <person name="Roy S.W."/>
            <person name="Sarai C."/>
            <person name="Schaack S."/>
            <person name="Shirato S."/>
            <person name="Slamovits C.H."/>
            <person name="Spencer D.F."/>
            <person name="Suzuki S."/>
            <person name="Worden A.Z."/>
            <person name="Zauner S."/>
            <person name="Barry K."/>
            <person name="Bell C."/>
            <person name="Bharti A.K."/>
            <person name="Crow J.A."/>
            <person name="Grimwood J."/>
            <person name="Kramer R."/>
            <person name="Lindquist E."/>
            <person name="Lucas S."/>
            <person name="Salamov A."/>
            <person name="McFadden G.I."/>
            <person name="Lane C.E."/>
            <person name="Keeling P.J."/>
            <person name="Gray M.W."/>
            <person name="Grigoriev I.V."/>
            <person name="Archibald J.M."/>
        </authorList>
    </citation>
    <scope>NUCLEOTIDE SEQUENCE</scope>
    <source>
        <strain evidence="6 8">CCMP2712</strain>
    </source>
</reference>
<evidence type="ECO:0000256" key="5">
    <source>
        <dbReference type="SAM" id="Phobius"/>
    </source>
</evidence>
<feature type="transmembrane region" description="Helical" evidence="5">
    <location>
        <begin position="29"/>
        <end position="47"/>
    </location>
</feature>
<dbReference type="EMBL" id="JH993017">
    <property type="protein sequence ID" value="EKX42327.1"/>
    <property type="molecule type" value="Genomic_DNA"/>
</dbReference>